<dbReference type="PROSITE" id="PS01240">
    <property type="entry name" value="PNP_MTAP_2"/>
    <property type="match status" value="1"/>
</dbReference>
<keyword evidence="7" id="KW-1185">Reference proteome</keyword>
<evidence type="ECO:0000313" key="6">
    <source>
        <dbReference type="EMBL" id="PBC28782.1"/>
    </source>
</evidence>
<name>A0A2A3EBW4_APICC</name>
<dbReference type="EC" id="2.4.2.28" evidence="4"/>
<dbReference type="STRING" id="94128.A0A2A3EBW4"/>
<dbReference type="PANTHER" id="PTHR42679:SF2">
    <property type="entry name" value="S-METHYL-5'-THIOADENOSINE PHOSPHORYLASE"/>
    <property type="match status" value="1"/>
</dbReference>
<feature type="binding site" evidence="4">
    <location>
        <position position="197"/>
    </location>
    <ligand>
        <name>substrate</name>
    </ligand>
</feature>
<evidence type="ECO:0000259" key="5">
    <source>
        <dbReference type="Pfam" id="PF01048"/>
    </source>
</evidence>
<feature type="binding site" evidence="4">
    <location>
        <begin position="61"/>
        <end position="62"/>
    </location>
    <ligand>
        <name>phosphate</name>
        <dbReference type="ChEBI" id="CHEBI:43474"/>
    </ligand>
</feature>
<dbReference type="CDD" id="cd09010">
    <property type="entry name" value="MTAP_SsMTAPII_like_MTIP"/>
    <property type="match status" value="1"/>
</dbReference>
<accession>A0A2A3EBW4</accession>
<gene>
    <name evidence="6" type="ORF">APICC_03510</name>
</gene>
<dbReference type="PANTHER" id="PTHR42679">
    <property type="entry name" value="S-METHYL-5'-THIOADENOSINE PHOSPHORYLASE"/>
    <property type="match status" value="1"/>
</dbReference>
<dbReference type="InterPro" id="IPR035994">
    <property type="entry name" value="Nucleoside_phosphorylase_sf"/>
</dbReference>
<feature type="domain" description="Nucleoside phosphorylase" evidence="5">
    <location>
        <begin position="7"/>
        <end position="254"/>
    </location>
</feature>
<dbReference type="Pfam" id="PF01048">
    <property type="entry name" value="PNP_UDP_1"/>
    <property type="match status" value="1"/>
</dbReference>
<dbReference type="GO" id="GO:0006166">
    <property type="term" value="P:purine ribonucleoside salvage"/>
    <property type="evidence" value="ECO:0007669"/>
    <property type="project" value="UniProtKB-KW"/>
</dbReference>
<dbReference type="GO" id="GO:0017061">
    <property type="term" value="F:S-methyl-5-thioadenosine phosphorylase activity"/>
    <property type="evidence" value="ECO:0007669"/>
    <property type="project" value="UniProtKB-UniRule"/>
</dbReference>
<feature type="site" description="Important for substrate specificity" evidence="4">
    <location>
        <position position="234"/>
    </location>
</feature>
<feature type="binding site" evidence="4">
    <location>
        <begin position="94"/>
        <end position="95"/>
    </location>
    <ligand>
        <name>phosphate</name>
        <dbReference type="ChEBI" id="CHEBI:43474"/>
    </ligand>
</feature>
<feature type="site" description="Important for substrate specificity" evidence="4">
    <location>
        <position position="179"/>
    </location>
</feature>
<dbReference type="GO" id="GO:0005634">
    <property type="term" value="C:nucleus"/>
    <property type="evidence" value="ECO:0007669"/>
    <property type="project" value="UniProtKB-SubCell"/>
</dbReference>
<comment type="catalytic activity">
    <reaction evidence="4">
        <text>S-methyl-5'-thioadenosine + phosphate = 5-(methylsulfanyl)-alpha-D-ribose 1-phosphate + adenine</text>
        <dbReference type="Rhea" id="RHEA:11852"/>
        <dbReference type="ChEBI" id="CHEBI:16708"/>
        <dbReference type="ChEBI" id="CHEBI:17509"/>
        <dbReference type="ChEBI" id="CHEBI:43474"/>
        <dbReference type="ChEBI" id="CHEBI:58533"/>
        <dbReference type="EC" id="2.4.2.28"/>
    </reaction>
</comment>
<dbReference type="HAMAP" id="MF_01963">
    <property type="entry name" value="MTAP"/>
    <property type="match status" value="1"/>
</dbReference>
<feature type="binding site" evidence="4">
    <location>
        <position position="198"/>
    </location>
    <ligand>
        <name>phosphate</name>
        <dbReference type="ChEBI" id="CHEBI:43474"/>
    </ligand>
</feature>
<evidence type="ECO:0000256" key="2">
    <source>
        <dbReference type="ARBA" id="ARBA00022679"/>
    </source>
</evidence>
<keyword evidence="2 4" id="KW-0808">Transferase</keyword>
<dbReference type="SUPFAM" id="SSF53167">
    <property type="entry name" value="Purine and uridine phosphorylases"/>
    <property type="match status" value="1"/>
</dbReference>
<dbReference type="UniPathway" id="UPA00904">
    <property type="reaction ID" value="UER00873"/>
</dbReference>
<proteinExistence type="inferred from homology"/>
<evidence type="ECO:0000313" key="7">
    <source>
        <dbReference type="Proteomes" id="UP000242457"/>
    </source>
</evidence>
<comment type="pathway">
    <text evidence="4">Amino-acid biosynthesis; L-methionine biosynthesis via salvage pathway; S-methyl-5-thio-alpha-D-ribose 1-phosphate from S-methyl-5'-thioadenosine (phosphorylase route): step 1/1.</text>
</comment>
<evidence type="ECO:0000256" key="3">
    <source>
        <dbReference type="ARBA" id="ARBA00022726"/>
    </source>
</evidence>
<organism evidence="6 7">
    <name type="scientific">Apis cerana cerana</name>
    <name type="common">Oriental honeybee</name>
    <dbReference type="NCBI Taxonomy" id="94128"/>
    <lineage>
        <taxon>Eukaryota</taxon>
        <taxon>Metazoa</taxon>
        <taxon>Ecdysozoa</taxon>
        <taxon>Arthropoda</taxon>
        <taxon>Hexapoda</taxon>
        <taxon>Insecta</taxon>
        <taxon>Pterygota</taxon>
        <taxon>Neoptera</taxon>
        <taxon>Endopterygota</taxon>
        <taxon>Hymenoptera</taxon>
        <taxon>Apocrita</taxon>
        <taxon>Aculeata</taxon>
        <taxon>Apoidea</taxon>
        <taxon>Anthophila</taxon>
        <taxon>Apidae</taxon>
        <taxon>Apis</taxon>
    </lineage>
</organism>
<feature type="binding site" evidence="4">
    <location>
        <begin position="221"/>
        <end position="223"/>
    </location>
    <ligand>
        <name>substrate</name>
    </ligand>
</feature>
<keyword evidence="4" id="KW-0963">Cytoplasm</keyword>
<dbReference type="GO" id="GO:0019509">
    <property type="term" value="P:L-methionine salvage from methylthioadenosine"/>
    <property type="evidence" value="ECO:0007669"/>
    <property type="project" value="UniProtKB-UniRule"/>
</dbReference>
<comment type="subunit">
    <text evidence="4">Homotrimer.</text>
</comment>
<keyword evidence="4" id="KW-0539">Nucleus</keyword>
<dbReference type="OrthoDB" id="431409at2759"/>
<dbReference type="Gene3D" id="3.40.50.1580">
    <property type="entry name" value="Nucleoside phosphorylase domain"/>
    <property type="match status" value="1"/>
</dbReference>
<dbReference type="AlphaFoldDB" id="A0A2A3EBW4"/>
<protein>
    <recommendedName>
        <fullName evidence="4">S-methyl-5'-thioadenosine phosphorylase</fullName>
        <ecNumber evidence="4">2.4.2.28</ecNumber>
    </recommendedName>
    <alternativeName>
        <fullName evidence="4">5'-methylthioadenosine phosphorylase</fullName>
        <shortName evidence="4">MTA phosphorylase</shortName>
        <shortName evidence="4">MTAP</shortName>
        <shortName evidence="4">MTAPase</shortName>
    </alternativeName>
</protein>
<feature type="binding site" evidence="4">
    <location>
        <position position="14"/>
    </location>
    <ligand>
        <name>phosphate</name>
        <dbReference type="ChEBI" id="CHEBI:43474"/>
    </ligand>
</feature>
<keyword evidence="3 4" id="KW-0660">Purine salvage</keyword>
<dbReference type="InterPro" id="IPR000845">
    <property type="entry name" value="Nucleoside_phosphorylase_d"/>
</dbReference>
<comment type="similarity">
    <text evidence="4">Belongs to the PNP/MTAP phosphorylase family. MTAP subfamily.</text>
</comment>
<comment type="subcellular location">
    <subcellularLocation>
        <location evidence="4">Cytoplasm</location>
    </subcellularLocation>
    <subcellularLocation>
        <location evidence="4">Nucleus</location>
    </subcellularLocation>
</comment>
<dbReference type="EMBL" id="KZ288305">
    <property type="protein sequence ID" value="PBC28782.1"/>
    <property type="molecule type" value="Genomic_DNA"/>
</dbReference>
<evidence type="ECO:0000256" key="4">
    <source>
        <dbReference type="HAMAP-Rule" id="MF_03155"/>
    </source>
</evidence>
<dbReference type="InterPro" id="IPR010044">
    <property type="entry name" value="MTAP"/>
</dbReference>
<reference evidence="6 7" key="1">
    <citation type="submission" date="2014-07" db="EMBL/GenBank/DDBJ databases">
        <title>Genomic and transcriptomic analysis on Apis cerana provide comprehensive insights into honey bee biology.</title>
        <authorList>
            <person name="Diao Q."/>
            <person name="Sun L."/>
            <person name="Zheng H."/>
            <person name="Zheng H."/>
            <person name="Xu S."/>
            <person name="Wang S."/>
            <person name="Zeng Z."/>
            <person name="Hu F."/>
            <person name="Su S."/>
            <person name="Wu J."/>
        </authorList>
    </citation>
    <scope>NUCLEOTIDE SEQUENCE [LARGE SCALE GENOMIC DNA]</scope>
    <source>
        <tissue evidence="6">Pupae without intestine</tissue>
    </source>
</reference>
<keyword evidence="1 4" id="KW-0328">Glycosyltransferase</keyword>
<evidence type="ECO:0000256" key="1">
    <source>
        <dbReference type="ARBA" id="ARBA00022676"/>
    </source>
</evidence>
<dbReference type="Proteomes" id="UP000242457">
    <property type="component" value="Unassembled WGS sequence"/>
</dbReference>
<sequence length="285" mass="31537">MNKYKVKVGIIGGSGLNNPQNQILNCQTITTREKAKNEFGFPSSDLYHGNINDVDVILLSRHGPDHKISPTAVNYRANIEALRLAGCTHIIASTACGSLQDFICKGLLVVPDSFLDRTIKRSTTFYDGTSPKYSGVCHMPMEPAFDPTTSQILFEVGKELGYKIRKGGTIVTIEGPRFSSKAESNALRMWGGHLVNMTTCPEVYLAKEAGLLYAVVAVATDYDCWKDCEDNVHAADVMEVFKQNIDKIRDIFIKTVKLIGERNWDKEIDTLQILSQSSNVSSHSL</sequence>
<dbReference type="InterPro" id="IPR018099">
    <property type="entry name" value="Purine_phosphorylase-2_CS"/>
</dbReference>
<comment type="function">
    <text evidence="4">Catalyzes the reversible phosphorylation of S-methyl-5'-thioadenosine (MTA) to adenine and 5-methylthioribose-1-phosphate. Involved in the breakdown of MTA, a major by-product of polyamine biosynthesis. Responsible for the first step in the methionine salvage pathway after MTA has been generated from S-adenosylmethionine. Has broad substrate specificity with 6-aminopurine nucleosides as preferred substrates.</text>
</comment>
<dbReference type="GO" id="GO:0005829">
    <property type="term" value="C:cytosol"/>
    <property type="evidence" value="ECO:0007669"/>
    <property type="project" value="TreeGrafter"/>
</dbReference>